<proteinExistence type="inferred from homology"/>
<keyword evidence="7 9" id="KW-0472">Membrane</keyword>
<accession>A0ABW9A6L8</accession>
<feature type="transmembrane region" description="Helical" evidence="9">
    <location>
        <begin position="150"/>
        <end position="174"/>
    </location>
</feature>
<evidence type="ECO:0000256" key="4">
    <source>
        <dbReference type="ARBA" id="ARBA00022475"/>
    </source>
</evidence>
<dbReference type="EMBL" id="JAQQFM010000004">
    <property type="protein sequence ID" value="MFL9924353.1"/>
    <property type="molecule type" value="Genomic_DNA"/>
</dbReference>
<dbReference type="InterPro" id="IPR011606">
    <property type="entry name" value="Brnchd-chn_aa_trnsp_permease"/>
</dbReference>
<evidence type="ECO:0000256" key="1">
    <source>
        <dbReference type="ARBA" id="ARBA00004651"/>
    </source>
</evidence>
<comment type="subcellular location">
    <subcellularLocation>
        <location evidence="1">Cell membrane</location>
        <topology evidence="1">Multi-pass membrane protein</topology>
    </subcellularLocation>
</comment>
<dbReference type="PANTHER" id="PTHR34979">
    <property type="entry name" value="INNER MEMBRANE PROTEIN YGAZ"/>
    <property type="match status" value="1"/>
</dbReference>
<dbReference type="Pfam" id="PF03591">
    <property type="entry name" value="AzlC"/>
    <property type="match status" value="1"/>
</dbReference>
<feature type="compositionally biased region" description="Basic and acidic residues" evidence="8">
    <location>
        <begin position="250"/>
        <end position="269"/>
    </location>
</feature>
<evidence type="ECO:0000256" key="8">
    <source>
        <dbReference type="SAM" id="MobiDB-lite"/>
    </source>
</evidence>
<dbReference type="RefSeq" id="WP_408156935.1">
    <property type="nucleotide sequence ID" value="NZ_JAQQFM010000004.1"/>
</dbReference>
<evidence type="ECO:0000256" key="9">
    <source>
        <dbReference type="SAM" id="Phobius"/>
    </source>
</evidence>
<keyword evidence="3" id="KW-0813">Transport</keyword>
<keyword evidence="11" id="KW-1185">Reference proteome</keyword>
<evidence type="ECO:0000256" key="2">
    <source>
        <dbReference type="ARBA" id="ARBA00010735"/>
    </source>
</evidence>
<organism evidence="10 11">
    <name type="scientific">Herbaspirillum lusitanum</name>
    <dbReference type="NCBI Taxonomy" id="213312"/>
    <lineage>
        <taxon>Bacteria</taxon>
        <taxon>Pseudomonadati</taxon>
        <taxon>Pseudomonadota</taxon>
        <taxon>Betaproteobacteria</taxon>
        <taxon>Burkholderiales</taxon>
        <taxon>Oxalobacteraceae</taxon>
        <taxon>Herbaspirillum</taxon>
    </lineage>
</organism>
<keyword evidence="6 9" id="KW-1133">Transmembrane helix</keyword>
<gene>
    <name evidence="10" type="ORF">PQR62_08760</name>
</gene>
<evidence type="ECO:0000256" key="5">
    <source>
        <dbReference type="ARBA" id="ARBA00022692"/>
    </source>
</evidence>
<feature type="transmembrane region" description="Helical" evidence="9">
    <location>
        <begin position="181"/>
        <end position="197"/>
    </location>
</feature>
<evidence type="ECO:0000256" key="6">
    <source>
        <dbReference type="ARBA" id="ARBA00022989"/>
    </source>
</evidence>
<name>A0ABW9A6L8_9BURK</name>
<evidence type="ECO:0000313" key="11">
    <source>
        <dbReference type="Proteomes" id="UP001629246"/>
    </source>
</evidence>
<dbReference type="Proteomes" id="UP001629246">
    <property type="component" value="Unassembled WGS sequence"/>
</dbReference>
<evidence type="ECO:0000256" key="7">
    <source>
        <dbReference type="ARBA" id="ARBA00023136"/>
    </source>
</evidence>
<reference evidence="10 11" key="1">
    <citation type="journal article" date="2024" name="Chem. Sci.">
        <title>Discovery of megapolipeptins by genome mining of a Burkholderiales bacteria collection.</title>
        <authorList>
            <person name="Paulo B.S."/>
            <person name="Recchia M.J.J."/>
            <person name="Lee S."/>
            <person name="Fergusson C.H."/>
            <person name="Romanowski S.B."/>
            <person name="Hernandez A."/>
            <person name="Krull N."/>
            <person name="Liu D.Y."/>
            <person name="Cavanagh H."/>
            <person name="Bos A."/>
            <person name="Gray C.A."/>
            <person name="Murphy B.T."/>
            <person name="Linington R.G."/>
            <person name="Eustaquio A.S."/>
        </authorList>
    </citation>
    <scope>NUCLEOTIDE SEQUENCE [LARGE SCALE GENOMIC DNA]</scope>
    <source>
        <strain evidence="10 11">RL21-008-BIB-A</strain>
    </source>
</reference>
<dbReference type="PANTHER" id="PTHR34979:SF1">
    <property type="entry name" value="INNER MEMBRANE PROTEIN YGAZ"/>
    <property type="match status" value="1"/>
</dbReference>
<sequence length="281" mass="30117">MQKETGESGDAPSVEAARRIERETFQEGWRASASTVPAVFAWGIVSGMAMVKSGMTIMQSLGMSLLVYAGSAQFAVLPLLAVGTPLLVIYMTAMIVNLRFVIFSAAVAPHFEHLPWYRRIWYGYFNGDISMAFFPQRFPAHTVHQPAGKIGFFAAVCYPGWVSWQLGATIGILLGSQIPESWNIGFAGTMALIAIMIPMTNNLAALAGVVVSGAVAVAAINFPYRLGLLFAMVLGMATAMMVDKFLPGSDGDKGSGGDDQNKSKGREGPEEPITANLREQA</sequence>
<evidence type="ECO:0000313" key="10">
    <source>
        <dbReference type="EMBL" id="MFL9924353.1"/>
    </source>
</evidence>
<feature type="transmembrane region" description="Helical" evidence="9">
    <location>
        <begin position="63"/>
        <end position="81"/>
    </location>
</feature>
<feature type="transmembrane region" description="Helical" evidence="9">
    <location>
        <begin position="87"/>
        <end position="108"/>
    </location>
</feature>
<comment type="similarity">
    <text evidence="2">Belongs to the AzlC family.</text>
</comment>
<feature type="region of interest" description="Disordered" evidence="8">
    <location>
        <begin position="248"/>
        <end position="281"/>
    </location>
</feature>
<evidence type="ECO:0000256" key="3">
    <source>
        <dbReference type="ARBA" id="ARBA00022448"/>
    </source>
</evidence>
<feature type="transmembrane region" description="Helical" evidence="9">
    <location>
        <begin position="31"/>
        <end position="51"/>
    </location>
</feature>
<keyword evidence="4" id="KW-1003">Cell membrane</keyword>
<keyword evidence="5 9" id="KW-0812">Transmembrane</keyword>
<comment type="caution">
    <text evidence="10">The sequence shown here is derived from an EMBL/GenBank/DDBJ whole genome shotgun (WGS) entry which is preliminary data.</text>
</comment>
<protein>
    <submittedName>
        <fullName evidence="10">AzlC family ABC transporter permease</fullName>
    </submittedName>
</protein>